<evidence type="ECO:0000256" key="1">
    <source>
        <dbReference type="SAM" id="Coils"/>
    </source>
</evidence>
<feature type="compositionally biased region" description="Basic and acidic residues" evidence="2">
    <location>
        <begin position="313"/>
        <end position="327"/>
    </location>
</feature>
<feature type="compositionally biased region" description="Basic and acidic residues" evidence="2">
    <location>
        <begin position="341"/>
        <end position="354"/>
    </location>
</feature>
<gene>
    <name evidence="3" type="ORF">BDP27DRAFT_1451671</name>
</gene>
<feature type="compositionally biased region" description="Basic and acidic residues" evidence="2">
    <location>
        <begin position="124"/>
        <end position="151"/>
    </location>
</feature>
<feature type="compositionally biased region" description="Polar residues" evidence="2">
    <location>
        <begin position="220"/>
        <end position="238"/>
    </location>
</feature>
<evidence type="ECO:0000313" key="3">
    <source>
        <dbReference type="EMBL" id="KAF9062587.1"/>
    </source>
</evidence>
<feature type="compositionally biased region" description="Polar residues" evidence="2">
    <location>
        <begin position="161"/>
        <end position="177"/>
    </location>
</feature>
<organism evidence="3 4">
    <name type="scientific">Rhodocollybia butyracea</name>
    <dbReference type="NCBI Taxonomy" id="206335"/>
    <lineage>
        <taxon>Eukaryota</taxon>
        <taxon>Fungi</taxon>
        <taxon>Dikarya</taxon>
        <taxon>Basidiomycota</taxon>
        <taxon>Agaricomycotina</taxon>
        <taxon>Agaricomycetes</taxon>
        <taxon>Agaricomycetidae</taxon>
        <taxon>Agaricales</taxon>
        <taxon>Marasmiineae</taxon>
        <taxon>Omphalotaceae</taxon>
        <taxon>Rhodocollybia</taxon>
    </lineage>
</organism>
<feature type="region of interest" description="Disordered" evidence="2">
    <location>
        <begin position="219"/>
        <end position="356"/>
    </location>
</feature>
<keyword evidence="4" id="KW-1185">Reference proteome</keyword>
<feature type="region of interest" description="Disordered" evidence="2">
    <location>
        <begin position="119"/>
        <end position="201"/>
    </location>
</feature>
<feature type="coiled-coil region" evidence="1">
    <location>
        <begin position="588"/>
        <end position="615"/>
    </location>
</feature>
<sequence>MANICKDALPAQLSKYTESSSRKLEIAQAARGLERLKEKWVGPIVQQTGPVYSQVHNNISNCVTQPLGNMQHKIGNYAPEAVLYTSNYQPSSHQGFFCVKPSIVAEEKNRIGVGNHRITTQTDLRTKSSEETKKTEAKHDRPEMTRITDRRRSIKRPITAQCASVSYRSRQSHSLPINISKRGRDTRSACEPGSQHQSHGKIDEGIKYAQLQSEIHHFTKTSAESPTNIDSNVSASSHEVSDASIMKEKARDTRERKQGTKHAAEHFNKHPDAIPSSSYRRKINKSYRSSSLESPARVHDNVSSIAYRPSDTSLREEKQGDSRERGQQQENAAEFRNAIKRSNERPYAKHEGSRMHGLISSDKLQLAHTYHQPYRYSSMDSIECWSESVKDNTEVQHHYRKSQGPYNHHEQNNIQMCANESVNLGVRLFGAVDHFPRFESSNGERQWEDATRGEGELMSNSGNHDLDSPEEVYEEHREHPGILDQGEWENAQDHRIMQEGTWESGYYSEDPHQQISWNEGYGEYLEYNEMMEQNAHYHQGPVLMEEEGEAISYSSEEHGNQMTDHFEGDCNQEPNIMDQGAEDSGGYYDECEQQAEMWEEEYGNYLEMMDTMEQEENYWENNF</sequence>
<feature type="region of interest" description="Disordered" evidence="2">
    <location>
        <begin position="440"/>
        <end position="470"/>
    </location>
</feature>
<dbReference type="Proteomes" id="UP000772434">
    <property type="component" value="Unassembled WGS sequence"/>
</dbReference>
<dbReference type="EMBL" id="JADNRY010000167">
    <property type="protein sequence ID" value="KAF9062587.1"/>
    <property type="molecule type" value="Genomic_DNA"/>
</dbReference>
<evidence type="ECO:0000256" key="2">
    <source>
        <dbReference type="SAM" id="MobiDB-lite"/>
    </source>
</evidence>
<proteinExistence type="predicted"/>
<name>A0A9P5PG51_9AGAR</name>
<comment type="caution">
    <text evidence="3">The sequence shown here is derived from an EMBL/GenBank/DDBJ whole genome shotgun (WGS) entry which is preliminary data.</text>
</comment>
<dbReference type="AlphaFoldDB" id="A0A9P5PG51"/>
<reference evidence="3" key="1">
    <citation type="submission" date="2020-11" db="EMBL/GenBank/DDBJ databases">
        <authorList>
            <consortium name="DOE Joint Genome Institute"/>
            <person name="Ahrendt S."/>
            <person name="Riley R."/>
            <person name="Andreopoulos W."/>
            <person name="Labutti K."/>
            <person name="Pangilinan J."/>
            <person name="Ruiz-Duenas F.J."/>
            <person name="Barrasa J.M."/>
            <person name="Sanchez-Garcia M."/>
            <person name="Camarero S."/>
            <person name="Miyauchi S."/>
            <person name="Serrano A."/>
            <person name="Linde D."/>
            <person name="Babiker R."/>
            <person name="Drula E."/>
            <person name="Ayuso-Fernandez I."/>
            <person name="Pacheco R."/>
            <person name="Padilla G."/>
            <person name="Ferreira P."/>
            <person name="Barriuso J."/>
            <person name="Kellner H."/>
            <person name="Castanera R."/>
            <person name="Alfaro M."/>
            <person name="Ramirez L."/>
            <person name="Pisabarro A.G."/>
            <person name="Kuo A."/>
            <person name="Tritt A."/>
            <person name="Lipzen A."/>
            <person name="He G."/>
            <person name="Yan M."/>
            <person name="Ng V."/>
            <person name="Cullen D."/>
            <person name="Martin F."/>
            <person name="Rosso M.-N."/>
            <person name="Henrissat B."/>
            <person name="Hibbett D."/>
            <person name="Martinez A.T."/>
            <person name="Grigoriev I.V."/>
        </authorList>
    </citation>
    <scope>NUCLEOTIDE SEQUENCE</scope>
    <source>
        <strain evidence="3">AH 40177</strain>
    </source>
</reference>
<accession>A0A9P5PG51</accession>
<protein>
    <submittedName>
        <fullName evidence="3">Uncharacterized protein</fullName>
    </submittedName>
</protein>
<keyword evidence="1" id="KW-0175">Coiled coil</keyword>
<feature type="compositionally biased region" description="Basic and acidic residues" evidence="2">
    <location>
        <begin position="239"/>
        <end position="272"/>
    </location>
</feature>
<feature type="compositionally biased region" description="Basic and acidic residues" evidence="2">
    <location>
        <begin position="445"/>
        <end position="455"/>
    </location>
</feature>
<evidence type="ECO:0000313" key="4">
    <source>
        <dbReference type="Proteomes" id="UP000772434"/>
    </source>
</evidence>